<dbReference type="EMBL" id="WERX01000001">
    <property type="protein sequence ID" value="MDV7693350.1"/>
    <property type="molecule type" value="Genomic_DNA"/>
</dbReference>
<dbReference type="RefSeq" id="WP_068807394.1">
    <property type="nucleotide sequence ID" value="NZ_LXND01000061.1"/>
</dbReference>
<evidence type="ECO:0000313" key="2">
    <source>
        <dbReference type="EMBL" id="OAD63694.1"/>
    </source>
</evidence>
<dbReference type="InterPro" id="IPR015424">
    <property type="entry name" value="PyrdxlP-dep_Trfase"/>
</dbReference>
<proteinExistence type="predicted"/>
<dbReference type="Proteomes" id="UP000077280">
    <property type="component" value="Unassembled WGS sequence"/>
</dbReference>
<reference evidence="1" key="2">
    <citation type="submission" date="2019-10" db="EMBL/GenBank/DDBJ databases">
        <title>Malate fermentation in French cider.</title>
        <authorList>
            <person name="Cousin F.J."/>
            <person name="Medina Fernandez S."/>
            <person name="Misery B."/>
            <person name="Laplace J.-M."/>
            <person name="Cretenet M."/>
        </authorList>
    </citation>
    <scope>NUCLEOTIDE SEQUENCE</scope>
    <source>
        <strain evidence="1">UCMA15901</strain>
    </source>
</reference>
<gene>
    <name evidence="2" type="ORF">A7K95_01030</name>
    <name evidence="1" type="ORF">GA842_00360</name>
</gene>
<dbReference type="InterPro" id="IPR015421">
    <property type="entry name" value="PyrdxlP-dep_Trfase_major"/>
</dbReference>
<dbReference type="EMBL" id="LXND01000061">
    <property type="protein sequence ID" value="OAD63694.1"/>
    <property type="molecule type" value="Genomic_DNA"/>
</dbReference>
<sequence length="417" mass="45472">MKWTDGLDGNLVELVQEVDQQIASKLAEIDEQVLFNQKKVLDAFRKEKISEEELNGSTGYGYDDSGRDALDAVYADVFKTEDAMVRPQIISGTHAISTALWGMLRPGDKLLYVTGMPYDTVQEVIGLTGKKNSGSLKDFNIKFDYADLDAEGHFSETNVQKKLSSDVKVVAIQRSRGYATRESFTVAQIADMIRFIKSLKPDVKIFIDNCYGEFSEISEPTEFGADVMAGSLIKNAGGGLAKTGGYIVGKKDLIEQIGNRLTTPGSGKDEGATLNTLESMFQGFFQAPNVTGEAIKGAIFESAILEKCGLNVSPKWNAPRTDLIQTVNFGKPDSMVKFAETVQHYSPINSYVDPVPSEMGGYDDKIIMAAGTFVQGASVEFSADGPIRPPYTLYIQGGLTYAHVKIAITEAVSTLFF</sequence>
<evidence type="ECO:0000313" key="4">
    <source>
        <dbReference type="Proteomes" id="UP001275867"/>
    </source>
</evidence>
<dbReference type="InterPro" id="IPR009651">
    <property type="entry name" value="Met_g_lyase_put"/>
</dbReference>
<name>A0AAP5WF37_9LACO</name>
<protein>
    <submittedName>
        <fullName evidence="1">Aluminum resistance protein</fullName>
    </submittedName>
</protein>
<comment type="caution">
    <text evidence="1">The sequence shown here is derived from an EMBL/GenBank/DDBJ whole genome shotgun (WGS) entry which is preliminary data.</text>
</comment>
<dbReference type="PANTHER" id="PTHR46658">
    <property type="entry name" value="CYS OR MET METABOLISM PYRIDOXAL-PHOSPHATE-DEPENDENT ENZYME"/>
    <property type="match status" value="1"/>
</dbReference>
<dbReference type="Gene3D" id="3.90.1150.60">
    <property type="entry name" value="Methioning gamme-lyase, C-terminal domain"/>
    <property type="match status" value="1"/>
</dbReference>
<evidence type="ECO:0000313" key="1">
    <source>
        <dbReference type="EMBL" id="MDV7693350.1"/>
    </source>
</evidence>
<dbReference type="AlphaFoldDB" id="A0AAP5WF37"/>
<dbReference type="Proteomes" id="UP001275867">
    <property type="component" value="Unassembled WGS sequence"/>
</dbReference>
<evidence type="ECO:0000313" key="3">
    <source>
        <dbReference type="Proteomes" id="UP000077280"/>
    </source>
</evidence>
<dbReference type="Pfam" id="PF06838">
    <property type="entry name" value="Met_gamma_lyase"/>
    <property type="match status" value="1"/>
</dbReference>
<organism evidence="1 4">
    <name type="scientific">Pediococcus parvulus</name>
    <dbReference type="NCBI Taxonomy" id="54062"/>
    <lineage>
        <taxon>Bacteria</taxon>
        <taxon>Bacillati</taxon>
        <taxon>Bacillota</taxon>
        <taxon>Bacilli</taxon>
        <taxon>Lactobacillales</taxon>
        <taxon>Lactobacillaceae</taxon>
        <taxon>Pediococcus</taxon>
    </lineage>
</organism>
<keyword evidence="3" id="KW-1185">Reference proteome</keyword>
<dbReference type="SUPFAM" id="SSF53383">
    <property type="entry name" value="PLP-dependent transferases"/>
    <property type="match status" value="1"/>
</dbReference>
<dbReference type="PANTHER" id="PTHR46658:SF1">
    <property type="entry name" value="CYS OR MET METABOLISM PYRIDOXAL-PHOSPHATE-DEPENDENT ENZYME"/>
    <property type="match status" value="1"/>
</dbReference>
<accession>A0AAP5WF37</accession>
<reference evidence="2 3" key="1">
    <citation type="submission" date="2016-05" db="EMBL/GenBank/DDBJ databases">
        <title>Draft genome sequence of Pediococcus parvulus 2.6, a probiotic beta-glucan producer strain.</title>
        <authorList>
            <person name="Mohedano M.L."/>
            <person name="Perez-Ramos A."/>
            <person name="Duenas M.T."/>
            <person name="Lamontanara A."/>
            <person name="Orru L."/>
            <person name="Spano G."/>
            <person name="Capozzi V."/>
            <person name="Lopez P."/>
        </authorList>
    </citation>
    <scope>NUCLEOTIDE SEQUENCE [LARGE SCALE GENOMIC DNA]</scope>
    <source>
        <strain evidence="2 3">2.6</strain>
    </source>
</reference>
<dbReference type="Gene3D" id="3.40.640.10">
    <property type="entry name" value="Type I PLP-dependent aspartate aminotransferase-like (Major domain)"/>
    <property type="match status" value="1"/>
</dbReference>